<dbReference type="NCBIfam" id="TIGR00318">
    <property type="entry name" value="cyaB"/>
    <property type="match status" value="1"/>
</dbReference>
<dbReference type="STRING" id="1805146.AUJ27_02080"/>
<comment type="caution">
    <text evidence="3">The sequence shown here is derived from an EMBL/GenBank/DDBJ whole genome shotgun (WGS) entry which is preliminary data.</text>
</comment>
<protein>
    <recommendedName>
        <fullName evidence="2">CYTH domain-containing protein</fullName>
    </recommendedName>
</protein>
<dbReference type="InterPro" id="IPR033469">
    <property type="entry name" value="CYTH-like_dom_sf"/>
</dbReference>
<evidence type="ECO:0000313" key="3">
    <source>
        <dbReference type="EMBL" id="OIO07677.1"/>
    </source>
</evidence>
<dbReference type="SMART" id="SM01118">
    <property type="entry name" value="CYTH"/>
    <property type="match status" value="1"/>
</dbReference>
<evidence type="ECO:0000259" key="2">
    <source>
        <dbReference type="PROSITE" id="PS51707"/>
    </source>
</evidence>
<reference evidence="3 4" key="1">
    <citation type="journal article" date="2016" name="Environ. Microbiol.">
        <title>Genomic resolution of a cold subsurface aquifer community provides metabolic insights for novel microbes adapted to high CO concentrations.</title>
        <authorList>
            <person name="Probst A.J."/>
            <person name="Castelle C.J."/>
            <person name="Singh A."/>
            <person name="Brown C.T."/>
            <person name="Anantharaman K."/>
            <person name="Sharon I."/>
            <person name="Hug L.A."/>
            <person name="Burstein D."/>
            <person name="Emerson J.B."/>
            <person name="Thomas B.C."/>
            <person name="Banfield J.F."/>
        </authorList>
    </citation>
    <scope>NUCLEOTIDE SEQUENCE [LARGE SCALE GENOMIC DNA]</scope>
    <source>
        <strain evidence="3">CG1_02_37_44</strain>
    </source>
</reference>
<dbReference type="PANTHER" id="PTHR21028:SF2">
    <property type="entry name" value="CYTH DOMAIN-CONTAINING PROTEIN"/>
    <property type="match status" value="1"/>
</dbReference>
<proteinExistence type="predicted"/>
<evidence type="ECO:0000313" key="4">
    <source>
        <dbReference type="Proteomes" id="UP000183192"/>
    </source>
</evidence>
<dbReference type="AlphaFoldDB" id="A0A1J4TA34"/>
<name>A0A1J4TA34_9BACT</name>
<sequence length="184" mass="21950">MNNMEIELRAKINDLKFLEKKLSQLENIYETKSQERQVDTYFKHENDKDRKLIIRIRKNYKNKNTAILTFKSKAPKKQDDIAWQDFDTEIINPDKLENLLLDSGYDYYCLIDKVRQSFEYKKFEINIDNIRDLGQFIEVEKNGNEKEIVKIKSEILDLLKLLGINENNVINKGYVQLVINKINK</sequence>
<evidence type="ECO:0000256" key="1">
    <source>
        <dbReference type="SAM" id="Coils"/>
    </source>
</evidence>
<dbReference type="Proteomes" id="UP000183192">
    <property type="component" value="Unassembled WGS sequence"/>
</dbReference>
<dbReference type="EMBL" id="MNUU01000038">
    <property type="protein sequence ID" value="OIO07677.1"/>
    <property type="molecule type" value="Genomic_DNA"/>
</dbReference>
<feature type="coiled-coil region" evidence="1">
    <location>
        <begin position="1"/>
        <end position="35"/>
    </location>
</feature>
<keyword evidence="1" id="KW-0175">Coiled coil</keyword>
<dbReference type="CDD" id="cd07890">
    <property type="entry name" value="CYTH-like_AC_IV-like"/>
    <property type="match status" value="1"/>
</dbReference>
<feature type="domain" description="CYTH" evidence="2">
    <location>
        <begin position="3"/>
        <end position="180"/>
    </location>
</feature>
<gene>
    <name evidence="3" type="ORF">AUJ27_02080</name>
</gene>
<dbReference type="PROSITE" id="PS51707">
    <property type="entry name" value="CYTH"/>
    <property type="match status" value="1"/>
</dbReference>
<dbReference type="PANTHER" id="PTHR21028">
    <property type="entry name" value="SI:CH211-156B7.4"/>
    <property type="match status" value="1"/>
</dbReference>
<dbReference type="Pfam" id="PF01928">
    <property type="entry name" value="CYTH"/>
    <property type="match status" value="1"/>
</dbReference>
<organism evidence="3 4">
    <name type="scientific">Candidatus Falkowbacteria bacterium CG1_02_37_44</name>
    <dbReference type="NCBI Taxonomy" id="1805146"/>
    <lineage>
        <taxon>Bacteria</taxon>
        <taxon>Candidatus Falkowiibacteriota</taxon>
    </lineage>
</organism>
<dbReference type="InterPro" id="IPR023577">
    <property type="entry name" value="CYTH_domain"/>
</dbReference>
<accession>A0A1J4TA34</accession>
<dbReference type="SUPFAM" id="SSF55154">
    <property type="entry name" value="CYTH-like phosphatases"/>
    <property type="match status" value="1"/>
</dbReference>
<dbReference type="InterPro" id="IPR008173">
    <property type="entry name" value="Adenylyl_cyclase_CyaB"/>
</dbReference>
<dbReference type="Gene3D" id="2.40.320.10">
    <property type="entry name" value="Hypothetical Protein Pfu-838710-001"/>
    <property type="match status" value="1"/>
</dbReference>